<sequence>MAAAPGDILPPLATPALLPLVKRVNEEPSFPQASPVIPAMTVEDWSKWSTLPPDLVRRIADSLLSTNDLDYYIHFHAVSPSSRTATDVPMSNTFDPRLRPHRWIVLDEDFQSKGKLLLLNTQSGRFLHRNIQLLSDHYVVATTRNGYLVLANKMPPHLANILNPTSHGRHHPFRGTCAPRGGIRCCRFLCRLCFWAQLVQRLISHDLHGLP</sequence>
<protein>
    <recommendedName>
        <fullName evidence="2">F-box domain-containing protein</fullName>
    </recommendedName>
</protein>
<dbReference type="PANTHER" id="PTHR33165:SF93">
    <property type="entry name" value="GENOME ASSEMBLY, CHROMOSOME: II"/>
    <property type="match status" value="1"/>
</dbReference>
<name>A0A077S7E9_WHEAT</name>
<dbReference type="AlphaFoldDB" id="A0A077S7E9"/>
<dbReference type="HOGENOM" id="CLU_1306784_0_0_1"/>
<evidence type="ECO:0008006" key="2">
    <source>
        <dbReference type="Google" id="ProtNLM"/>
    </source>
</evidence>
<organism evidence="1">
    <name type="scientific">Triticum aestivum</name>
    <name type="common">Wheat</name>
    <dbReference type="NCBI Taxonomy" id="4565"/>
    <lineage>
        <taxon>Eukaryota</taxon>
        <taxon>Viridiplantae</taxon>
        <taxon>Streptophyta</taxon>
        <taxon>Embryophyta</taxon>
        <taxon>Tracheophyta</taxon>
        <taxon>Spermatophyta</taxon>
        <taxon>Magnoliopsida</taxon>
        <taxon>Liliopsida</taxon>
        <taxon>Poales</taxon>
        <taxon>Poaceae</taxon>
        <taxon>BOP clade</taxon>
        <taxon>Pooideae</taxon>
        <taxon>Triticodae</taxon>
        <taxon>Triticeae</taxon>
        <taxon>Triticinae</taxon>
        <taxon>Triticum</taxon>
    </lineage>
</organism>
<dbReference type="ExpressionAtlas" id="A0A077S7E9">
    <property type="expression patterns" value="baseline"/>
</dbReference>
<proteinExistence type="predicted"/>
<gene>
    <name evidence="1" type="ORF">TRAES_3BF092000260CFD_c1</name>
</gene>
<dbReference type="PANTHER" id="PTHR33165">
    <property type="entry name" value="F-BOX DOMAIN CONTAINING PROTEIN-LIKE-RELATED"/>
    <property type="match status" value="1"/>
</dbReference>
<accession>A0A077S7E9</accession>
<dbReference type="EMBL" id="HG670306">
    <property type="protein sequence ID" value="CDM86194.1"/>
    <property type="molecule type" value="Genomic_DNA"/>
</dbReference>
<evidence type="ECO:0000313" key="1">
    <source>
        <dbReference type="EMBL" id="CDM86194.1"/>
    </source>
</evidence>
<reference evidence="1" key="1">
    <citation type="journal article" date="2014" name="Science">
        <title>Structural and functional partitioning of bread wheat chromosome 3B.</title>
        <authorList>
            <person name="Choulet F."/>
            <person name="Alberti A."/>
            <person name="Theil S."/>
            <person name="Glover N."/>
            <person name="Barbe V."/>
            <person name="Daron J."/>
            <person name="Pingault L."/>
            <person name="Sourdille P."/>
            <person name="Couloux A."/>
            <person name="Paux E."/>
            <person name="Leroy P."/>
            <person name="Mangenot S."/>
            <person name="Guilhot N."/>
            <person name="Le Gouis J."/>
            <person name="Balfourier F."/>
            <person name="Alaux M."/>
            <person name="Jamilloux V."/>
            <person name="Poulain J."/>
            <person name="Durand C."/>
            <person name="Bellec A."/>
            <person name="Gaspin C."/>
            <person name="Safar J."/>
            <person name="Dolezel J."/>
            <person name="Rogers J."/>
            <person name="Vandepoele K."/>
            <person name="Aury J.M."/>
            <person name="Mayer K."/>
            <person name="Berges H."/>
            <person name="Quesneville H."/>
            <person name="Wincker P."/>
            <person name="Feuillet C."/>
        </authorList>
    </citation>
    <scope>NUCLEOTIDE SEQUENCE</scope>
</reference>